<dbReference type="EMBL" id="JARAWC010000047">
    <property type="protein sequence ID" value="MDX2965885.1"/>
    <property type="molecule type" value="Genomic_DNA"/>
</dbReference>
<dbReference type="PANTHER" id="PTHR33164:SF43">
    <property type="entry name" value="HTH-TYPE TRANSCRIPTIONAL REPRESSOR YETL"/>
    <property type="match status" value="1"/>
</dbReference>
<dbReference type="Gene3D" id="1.10.10.10">
    <property type="entry name" value="Winged helix-like DNA-binding domain superfamily/Winged helix DNA-binding domain"/>
    <property type="match status" value="1"/>
</dbReference>
<name>A0AAP6EKR8_9ACTN</name>
<dbReference type="InterPro" id="IPR036390">
    <property type="entry name" value="WH_DNA-bd_sf"/>
</dbReference>
<evidence type="ECO:0000313" key="4">
    <source>
        <dbReference type="Proteomes" id="UP001272987"/>
    </source>
</evidence>
<dbReference type="GeneID" id="69809549"/>
<dbReference type="InterPro" id="IPR036388">
    <property type="entry name" value="WH-like_DNA-bd_sf"/>
</dbReference>
<dbReference type="PROSITE" id="PS50995">
    <property type="entry name" value="HTH_MARR_2"/>
    <property type="match status" value="1"/>
</dbReference>
<dbReference type="InterPro" id="IPR039422">
    <property type="entry name" value="MarR/SlyA-like"/>
</dbReference>
<evidence type="ECO:0000313" key="2">
    <source>
        <dbReference type="EMBL" id="MDX2965885.1"/>
    </source>
</evidence>
<evidence type="ECO:0000259" key="1">
    <source>
        <dbReference type="PROSITE" id="PS50995"/>
    </source>
</evidence>
<evidence type="ECO:0000313" key="5">
    <source>
        <dbReference type="Proteomes" id="UP001282288"/>
    </source>
</evidence>
<feature type="domain" description="HTH marR-type" evidence="1">
    <location>
        <begin position="26"/>
        <end position="162"/>
    </location>
</feature>
<dbReference type="InterPro" id="IPR000835">
    <property type="entry name" value="HTH_MarR-typ"/>
</dbReference>
<dbReference type="GO" id="GO:0006950">
    <property type="term" value="P:response to stress"/>
    <property type="evidence" value="ECO:0007669"/>
    <property type="project" value="TreeGrafter"/>
</dbReference>
<dbReference type="SUPFAM" id="SSF46785">
    <property type="entry name" value="Winged helix' DNA-binding domain"/>
    <property type="match status" value="1"/>
</dbReference>
<proteinExistence type="predicted"/>
<keyword evidence="4" id="KW-1185">Reference proteome</keyword>
<protein>
    <submittedName>
        <fullName evidence="2">MarR family transcriptional regulator</fullName>
    </submittedName>
</protein>
<dbReference type="RefSeq" id="WP_029183638.1">
    <property type="nucleotide sequence ID" value="NZ_BCMK01000075.1"/>
</dbReference>
<dbReference type="Pfam" id="PF12802">
    <property type="entry name" value="MarR_2"/>
    <property type="match status" value="1"/>
</dbReference>
<reference evidence="2 4" key="1">
    <citation type="journal article" date="2023" name="Microb. Genom.">
        <title>Mesoterricola silvestris gen. nov., sp. nov., Mesoterricola sediminis sp. nov., Geothrix oryzae sp. nov., Geothrix edaphica sp. nov., Geothrix rubra sp. nov., and Geothrix limicola sp. nov., six novel members of Acidobacteriota isolated from soils.</title>
        <authorList>
            <person name="Weisberg A.J."/>
            <person name="Pearce E."/>
            <person name="Kramer C.G."/>
            <person name="Chang J.H."/>
            <person name="Clarke C.R."/>
        </authorList>
    </citation>
    <scope>NUCLEOTIDE SEQUENCE</scope>
    <source>
        <strain evidence="3 4">NB05-1H</strain>
        <strain evidence="2">NRRL_B-16521</strain>
    </source>
</reference>
<dbReference type="PANTHER" id="PTHR33164">
    <property type="entry name" value="TRANSCRIPTIONAL REGULATOR, MARR FAMILY"/>
    <property type="match status" value="1"/>
</dbReference>
<dbReference type="SMART" id="SM00347">
    <property type="entry name" value="HTH_MARR"/>
    <property type="match status" value="1"/>
</dbReference>
<organism evidence="2 5">
    <name type="scientific">Streptomyces acidiscabies</name>
    <dbReference type="NCBI Taxonomy" id="42234"/>
    <lineage>
        <taxon>Bacteria</taxon>
        <taxon>Bacillati</taxon>
        <taxon>Actinomycetota</taxon>
        <taxon>Actinomycetes</taxon>
        <taxon>Kitasatosporales</taxon>
        <taxon>Streptomycetaceae</taxon>
        <taxon>Streptomyces</taxon>
    </lineage>
</organism>
<dbReference type="GO" id="GO:0003700">
    <property type="term" value="F:DNA-binding transcription factor activity"/>
    <property type="evidence" value="ECO:0007669"/>
    <property type="project" value="InterPro"/>
</dbReference>
<dbReference type="Proteomes" id="UP001282288">
    <property type="component" value="Unassembled WGS sequence"/>
</dbReference>
<evidence type="ECO:0000313" key="3">
    <source>
        <dbReference type="EMBL" id="MDX3025287.1"/>
    </source>
</evidence>
<dbReference type="Proteomes" id="UP001272987">
    <property type="component" value="Unassembled WGS sequence"/>
</dbReference>
<accession>A0AAP6EKR8</accession>
<dbReference type="AlphaFoldDB" id="A0AAP6EKR8"/>
<comment type="caution">
    <text evidence="2">The sequence shown here is derived from an EMBL/GenBank/DDBJ whole genome shotgun (WGS) entry which is preliminary data.</text>
</comment>
<sequence>MTTKPDPVDTWLDSWRAELPESLFASTELTKRILFLSAGLDAAMRRALAEFQLTPAEFDVLTALRRLGEPYRMKPNNLARLLMLSTGGTTNVAHRLVARGYAVREADPEDARSAWIHLTPEGIDIAGRAVVAVGEAVQTDLFDGAPTERVDQATQALRDLSAEAPRLRR</sequence>
<gene>
    <name evidence="2" type="ORF">PV399_40170</name>
    <name evidence="3" type="ORF">PV666_46605</name>
</gene>
<dbReference type="EMBL" id="JARAWP010000045">
    <property type="protein sequence ID" value="MDX3025287.1"/>
    <property type="molecule type" value="Genomic_DNA"/>
</dbReference>